<dbReference type="PANTHER" id="PTHR11579:SF0">
    <property type="entry name" value="PROTEIN-L-ISOASPARTATE(D-ASPARTATE) O-METHYLTRANSFERASE"/>
    <property type="match status" value="1"/>
</dbReference>
<gene>
    <name evidence="7 8" type="primary">pcm</name>
    <name evidence="8" type="ORF">NNJEOMEG_03655</name>
</gene>
<evidence type="ECO:0000256" key="1">
    <source>
        <dbReference type="ARBA" id="ARBA00004496"/>
    </source>
</evidence>
<evidence type="ECO:0000256" key="7">
    <source>
        <dbReference type="HAMAP-Rule" id="MF_00090"/>
    </source>
</evidence>
<comment type="subcellular location">
    <subcellularLocation>
        <location evidence="1 7">Cytoplasm</location>
    </subcellularLocation>
</comment>
<dbReference type="AlphaFoldDB" id="A0A6V8M1R9"/>
<keyword evidence="3 7" id="KW-0963">Cytoplasm</keyword>
<dbReference type="Gene3D" id="3.40.50.150">
    <property type="entry name" value="Vaccinia Virus protein VP39"/>
    <property type="match status" value="1"/>
</dbReference>
<dbReference type="InterPro" id="IPR000682">
    <property type="entry name" value="PCMT"/>
</dbReference>
<dbReference type="RefSeq" id="WP_268885703.1">
    <property type="nucleotide sequence ID" value="NZ_BLTE01000023.1"/>
</dbReference>
<evidence type="ECO:0000256" key="5">
    <source>
        <dbReference type="ARBA" id="ARBA00022679"/>
    </source>
</evidence>
<dbReference type="EMBL" id="BLTE01000023">
    <property type="protein sequence ID" value="GFK95787.1"/>
    <property type="molecule type" value="Genomic_DNA"/>
</dbReference>
<dbReference type="SUPFAM" id="SSF53335">
    <property type="entry name" value="S-adenosyl-L-methionine-dependent methyltransferases"/>
    <property type="match status" value="1"/>
</dbReference>
<organism evidence="8 9">
    <name type="scientific">Fundidesulfovibrio magnetotacticus</name>
    <dbReference type="NCBI Taxonomy" id="2730080"/>
    <lineage>
        <taxon>Bacteria</taxon>
        <taxon>Pseudomonadati</taxon>
        <taxon>Thermodesulfobacteriota</taxon>
        <taxon>Desulfovibrionia</taxon>
        <taxon>Desulfovibrionales</taxon>
        <taxon>Desulfovibrionaceae</taxon>
        <taxon>Fundidesulfovibrio</taxon>
    </lineage>
</organism>
<evidence type="ECO:0000256" key="6">
    <source>
        <dbReference type="ARBA" id="ARBA00022691"/>
    </source>
</evidence>
<comment type="function">
    <text evidence="7">Catalyzes the methyl esterification of L-isoaspartyl residues in peptides and proteins that result from spontaneous decomposition of normal L-aspartyl and L-asparaginyl residues. It plays a role in the repair and/or degradation of damaged proteins.</text>
</comment>
<dbReference type="HAMAP" id="MF_00090">
    <property type="entry name" value="PIMT"/>
    <property type="match status" value="1"/>
</dbReference>
<reference evidence="8 9" key="2">
    <citation type="submission" date="2020-05" db="EMBL/GenBank/DDBJ databases">
        <title>Draft genome sequence of Desulfovibrio sp. strainFSS-1.</title>
        <authorList>
            <person name="Shimoshige H."/>
            <person name="Kobayashi H."/>
            <person name="Maekawa T."/>
        </authorList>
    </citation>
    <scope>NUCLEOTIDE SEQUENCE [LARGE SCALE GENOMIC DNA]</scope>
    <source>
        <strain evidence="8 9">SIID29052-01</strain>
    </source>
</reference>
<name>A0A6V8M1R9_9BACT</name>
<protein>
    <recommendedName>
        <fullName evidence="7">Protein-L-isoaspartate O-methyltransferase</fullName>
        <ecNumber evidence="7">2.1.1.77</ecNumber>
    </recommendedName>
    <alternativeName>
        <fullName evidence="7">L-isoaspartyl protein carboxyl methyltransferase</fullName>
    </alternativeName>
    <alternativeName>
        <fullName evidence="7">Protein L-isoaspartyl methyltransferase</fullName>
    </alternativeName>
    <alternativeName>
        <fullName evidence="7">Protein-beta-aspartate methyltransferase</fullName>
        <shortName evidence="7">PIMT</shortName>
    </alternativeName>
</protein>
<dbReference type="Pfam" id="PF01135">
    <property type="entry name" value="PCMT"/>
    <property type="match status" value="1"/>
</dbReference>
<accession>A0A6V8M1R9</accession>
<dbReference type="EC" id="2.1.1.77" evidence="7"/>
<sequence>MDIDPRRSRERMVREQIIARGVSSPAVLAAVRKTPRHLFVEEALKPQAYEDHPLPIGYGQTISQPYVVAWMTELLDVGPGMKVLEIGTGSGYQTAVLAEMGAQVYSVERVPELHKLAGNRLAAMGLGSVHLKLDDGTMGWPEHAPFERILVTAGGPKVPQSYLEQLADPGLLVMPVGAERRSQTLVMVKKQDGRIGRKTLGQVTFVDLVGKHGW</sequence>
<reference evidence="8 9" key="1">
    <citation type="submission" date="2020-04" db="EMBL/GenBank/DDBJ databases">
        <authorList>
            <consortium name="Desulfovibrio sp. FSS-1 genome sequencing consortium"/>
            <person name="Shimoshige H."/>
            <person name="Kobayashi H."/>
            <person name="Maekawa T."/>
        </authorList>
    </citation>
    <scope>NUCLEOTIDE SEQUENCE [LARGE SCALE GENOMIC DNA]</scope>
    <source>
        <strain evidence="8 9">SIID29052-01</strain>
    </source>
</reference>
<evidence type="ECO:0000256" key="3">
    <source>
        <dbReference type="ARBA" id="ARBA00022490"/>
    </source>
</evidence>
<keyword evidence="9" id="KW-1185">Reference proteome</keyword>
<evidence type="ECO:0000256" key="4">
    <source>
        <dbReference type="ARBA" id="ARBA00022603"/>
    </source>
</evidence>
<dbReference type="GO" id="GO:0030091">
    <property type="term" value="P:protein repair"/>
    <property type="evidence" value="ECO:0007669"/>
    <property type="project" value="UniProtKB-UniRule"/>
</dbReference>
<dbReference type="CDD" id="cd02440">
    <property type="entry name" value="AdoMet_MTases"/>
    <property type="match status" value="1"/>
</dbReference>
<keyword evidence="4 7" id="KW-0489">Methyltransferase</keyword>
<dbReference type="NCBIfam" id="TIGR00080">
    <property type="entry name" value="pimt"/>
    <property type="match status" value="1"/>
</dbReference>
<dbReference type="InterPro" id="IPR029063">
    <property type="entry name" value="SAM-dependent_MTases_sf"/>
</dbReference>
<comment type="similarity">
    <text evidence="2 7">Belongs to the methyltransferase superfamily. L-isoaspartyl/D-aspartyl protein methyltransferase family.</text>
</comment>
<dbReference type="GO" id="GO:0005737">
    <property type="term" value="C:cytoplasm"/>
    <property type="evidence" value="ECO:0007669"/>
    <property type="project" value="UniProtKB-SubCell"/>
</dbReference>
<comment type="caution">
    <text evidence="8">The sequence shown here is derived from an EMBL/GenBank/DDBJ whole genome shotgun (WGS) entry which is preliminary data.</text>
</comment>
<dbReference type="GO" id="GO:0004719">
    <property type="term" value="F:protein-L-isoaspartate (D-aspartate) O-methyltransferase activity"/>
    <property type="evidence" value="ECO:0007669"/>
    <property type="project" value="UniProtKB-UniRule"/>
</dbReference>
<dbReference type="FunFam" id="3.40.50.150:FF:000010">
    <property type="entry name" value="Protein-L-isoaspartate O-methyltransferase"/>
    <property type="match status" value="1"/>
</dbReference>
<dbReference type="NCBIfam" id="NF001453">
    <property type="entry name" value="PRK00312.1"/>
    <property type="match status" value="1"/>
</dbReference>
<dbReference type="PROSITE" id="PS01279">
    <property type="entry name" value="PCMT"/>
    <property type="match status" value="1"/>
</dbReference>
<dbReference type="PANTHER" id="PTHR11579">
    <property type="entry name" value="PROTEIN-L-ISOASPARTATE O-METHYLTRANSFERASE"/>
    <property type="match status" value="1"/>
</dbReference>
<keyword evidence="6 7" id="KW-0949">S-adenosyl-L-methionine</keyword>
<evidence type="ECO:0000313" key="9">
    <source>
        <dbReference type="Proteomes" id="UP000494245"/>
    </source>
</evidence>
<comment type="catalytic activity">
    <reaction evidence="7">
        <text>[protein]-L-isoaspartate + S-adenosyl-L-methionine = [protein]-L-isoaspartate alpha-methyl ester + S-adenosyl-L-homocysteine</text>
        <dbReference type="Rhea" id="RHEA:12705"/>
        <dbReference type="Rhea" id="RHEA-COMP:12143"/>
        <dbReference type="Rhea" id="RHEA-COMP:12144"/>
        <dbReference type="ChEBI" id="CHEBI:57856"/>
        <dbReference type="ChEBI" id="CHEBI:59789"/>
        <dbReference type="ChEBI" id="CHEBI:90596"/>
        <dbReference type="ChEBI" id="CHEBI:90598"/>
        <dbReference type="EC" id="2.1.1.77"/>
    </reaction>
</comment>
<evidence type="ECO:0000256" key="2">
    <source>
        <dbReference type="ARBA" id="ARBA00005369"/>
    </source>
</evidence>
<evidence type="ECO:0000313" key="8">
    <source>
        <dbReference type="EMBL" id="GFK95787.1"/>
    </source>
</evidence>
<proteinExistence type="inferred from homology"/>
<feature type="active site" evidence="7">
    <location>
        <position position="63"/>
    </location>
</feature>
<dbReference type="GO" id="GO:0032259">
    <property type="term" value="P:methylation"/>
    <property type="evidence" value="ECO:0007669"/>
    <property type="project" value="UniProtKB-KW"/>
</dbReference>
<keyword evidence="5 7" id="KW-0808">Transferase</keyword>
<dbReference type="Proteomes" id="UP000494245">
    <property type="component" value="Unassembled WGS sequence"/>
</dbReference>